<accession>A0A6P6SJT9</accession>
<dbReference type="CDD" id="cd04301">
    <property type="entry name" value="NAT_SF"/>
    <property type="match status" value="1"/>
</dbReference>
<proteinExistence type="predicted"/>
<dbReference type="GO" id="GO:0016747">
    <property type="term" value="F:acyltransferase activity, transferring groups other than amino-acyl groups"/>
    <property type="evidence" value="ECO:0007669"/>
    <property type="project" value="InterPro"/>
</dbReference>
<dbReference type="Pfam" id="PF00583">
    <property type="entry name" value="Acetyltransf_1"/>
    <property type="match status" value="1"/>
</dbReference>
<keyword evidence="2" id="KW-1185">Reference proteome</keyword>
<evidence type="ECO:0000259" key="1">
    <source>
        <dbReference type="PROSITE" id="PS51186"/>
    </source>
</evidence>
<dbReference type="Proteomes" id="UP001652660">
    <property type="component" value="Chromosome 6c"/>
</dbReference>
<name>A0A6P6SJT9_COFAR</name>
<dbReference type="Gene3D" id="3.40.630.30">
    <property type="match status" value="1"/>
</dbReference>
<dbReference type="InterPro" id="IPR016181">
    <property type="entry name" value="Acyl_CoA_acyltransferase"/>
</dbReference>
<sequence>MKDGGKLEMAILRSPCPLNSKVHPVVTTTTALIATHCHRQLPPPFLSLSISSKLYNHQQTPQPTTKESAPQKIRIDKSFLDVSEATSDTELWAAACLRVRTFYDFQDQDFGIQDHKRYLAEHEYKALKERIAGTRLGFKKVSCINATLPWSQVATISDDLCKSCKFSKGQEERVVVGTLDLNQCIRLPDEITGMKPKGIGADFARAYLTNVCVAKELQRNGLGYDVIAKAKIVARNWGISDLYVHVAVDNEPARNLYLKSGFVRENEEPAWQARFLDRPRRLLLWIGLPITYEL</sequence>
<evidence type="ECO:0000313" key="3">
    <source>
        <dbReference type="RefSeq" id="XP_027066124.2"/>
    </source>
</evidence>
<dbReference type="SUPFAM" id="SSF55729">
    <property type="entry name" value="Acyl-CoA N-acyltransferases (Nat)"/>
    <property type="match status" value="1"/>
</dbReference>
<organism evidence="2 3">
    <name type="scientific">Coffea arabica</name>
    <name type="common">Arabian coffee</name>
    <dbReference type="NCBI Taxonomy" id="13443"/>
    <lineage>
        <taxon>Eukaryota</taxon>
        <taxon>Viridiplantae</taxon>
        <taxon>Streptophyta</taxon>
        <taxon>Embryophyta</taxon>
        <taxon>Tracheophyta</taxon>
        <taxon>Spermatophyta</taxon>
        <taxon>Magnoliopsida</taxon>
        <taxon>eudicotyledons</taxon>
        <taxon>Gunneridae</taxon>
        <taxon>Pentapetalae</taxon>
        <taxon>asterids</taxon>
        <taxon>lamiids</taxon>
        <taxon>Gentianales</taxon>
        <taxon>Rubiaceae</taxon>
        <taxon>Ixoroideae</taxon>
        <taxon>Gardenieae complex</taxon>
        <taxon>Bertiereae - Coffeeae clade</taxon>
        <taxon>Coffeeae</taxon>
        <taxon>Coffea</taxon>
    </lineage>
</organism>
<feature type="domain" description="N-acetyltransferase" evidence="1">
    <location>
        <begin position="97"/>
        <end position="289"/>
    </location>
</feature>
<dbReference type="PROSITE" id="PS51186">
    <property type="entry name" value="GNAT"/>
    <property type="match status" value="1"/>
</dbReference>
<dbReference type="PANTHER" id="PTHR47876">
    <property type="entry name" value="OS08G0260000 PROTEIN"/>
    <property type="match status" value="1"/>
</dbReference>
<reference evidence="2" key="1">
    <citation type="journal article" date="2025" name="Foods">
        <title>Unveiling the Microbial Signatures of Arabica Coffee Cherries: Insights into Ripeness Specific Diversity, Functional Traits, and Implications for Quality and Safety.</title>
        <authorList>
            <consortium name="RefSeq"/>
            <person name="Tenea G.N."/>
            <person name="Cifuentes V."/>
            <person name="Reyes P."/>
            <person name="Cevallos-Vallejos M."/>
        </authorList>
    </citation>
    <scope>NUCLEOTIDE SEQUENCE [LARGE SCALE GENOMIC DNA]</scope>
</reference>
<protein>
    <submittedName>
        <fullName evidence="3">GCN5-related N-acetyltransferase 7, chloroplastic-like</fullName>
    </submittedName>
</protein>
<gene>
    <name evidence="3" type="primary">LOC113691990</name>
</gene>
<reference evidence="3" key="2">
    <citation type="submission" date="2025-08" db="UniProtKB">
        <authorList>
            <consortium name="RefSeq"/>
        </authorList>
    </citation>
    <scope>IDENTIFICATION</scope>
    <source>
        <tissue evidence="3">Leaves</tissue>
    </source>
</reference>
<dbReference type="PANTHER" id="PTHR47876:SF2">
    <property type="entry name" value="GCN5-RELATED N-ACETYLTRANSFERASE 7, CHLOROPLASTIC"/>
    <property type="match status" value="1"/>
</dbReference>
<dbReference type="GeneID" id="113691990"/>
<dbReference type="OrthoDB" id="41532at2759"/>
<evidence type="ECO:0000313" key="2">
    <source>
        <dbReference type="Proteomes" id="UP001652660"/>
    </source>
</evidence>
<dbReference type="GO" id="GO:0009507">
    <property type="term" value="C:chloroplast"/>
    <property type="evidence" value="ECO:0007669"/>
    <property type="project" value="TreeGrafter"/>
</dbReference>
<dbReference type="AlphaFoldDB" id="A0A6P6SJT9"/>
<dbReference type="InterPro" id="IPR000182">
    <property type="entry name" value="GNAT_dom"/>
</dbReference>
<dbReference type="RefSeq" id="XP_027066124.2">
    <property type="nucleotide sequence ID" value="XM_027210323.2"/>
</dbReference>